<gene>
    <name evidence="2" type="ORF">GCM10022406_13340</name>
</gene>
<protein>
    <recommendedName>
        <fullName evidence="1">BLUF domain-containing protein</fullName>
    </recommendedName>
</protein>
<dbReference type="PROSITE" id="PS50925">
    <property type="entry name" value="BLUF"/>
    <property type="match status" value="1"/>
</dbReference>
<feature type="domain" description="BLUF" evidence="1">
    <location>
        <begin position="1"/>
        <end position="92"/>
    </location>
</feature>
<sequence>MHHIVYQSCAVGHPSLAELRQLLRQARANNDQLGITGLLLYGNDSFLQVLEGEAAVVQNLYARIRADYRHAQVVTLADGGIADRIFPNWSMGFQGLSAADFVRLTGYINPHRTHFLDAHLPAIEEGMLCLLKSFVVDNGARL</sequence>
<dbReference type="Pfam" id="PF04940">
    <property type="entry name" value="BLUF"/>
    <property type="match status" value="1"/>
</dbReference>
<evidence type="ECO:0000313" key="2">
    <source>
        <dbReference type="EMBL" id="GAA3929180.1"/>
    </source>
</evidence>
<name>A0ABP7MSB7_9BACT</name>
<evidence type="ECO:0000313" key="3">
    <source>
        <dbReference type="Proteomes" id="UP001499909"/>
    </source>
</evidence>
<comment type="caution">
    <text evidence="2">The sequence shown here is derived from an EMBL/GenBank/DDBJ whole genome shotgun (WGS) entry which is preliminary data.</text>
</comment>
<organism evidence="2 3">
    <name type="scientific">Hymenobacter algoricola</name>
    <dbReference type="NCBI Taxonomy" id="486267"/>
    <lineage>
        <taxon>Bacteria</taxon>
        <taxon>Pseudomonadati</taxon>
        <taxon>Bacteroidota</taxon>
        <taxon>Cytophagia</taxon>
        <taxon>Cytophagales</taxon>
        <taxon>Hymenobacteraceae</taxon>
        <taxon>Hymenobacter</taxon>
    </lineage>
</organism>
<evidence type="ECO:0000259" key="1">
    <source>
        <dbReference type="PROSITE" id="PS50925"/>
    </source>
</evidence>
<proteinExistence type="predicted"/>
<dbReference type="SMART" id="SM01034">
    <property type="entry name" value="BLUF"/>
    <property type="match status" value="1"/>
</dbReference>
<dbReference type="RefSeq" id="WP_345111817.1">
    <property type="nucleotide sequence ID" value="NZ_BAABDH010000021.1"/>
</dbReference>
<keyword evidence="3" id="KW-1185">Reference proteome</keyword>
<dbReference type="InterPro" id="IPR007024">
    <property type="entry name" value="BLUF_domain"/>
</dbReference>
<dbReference type="InterPro" id="IPR036046">
    <property type="entry name" value="Acylphosphatase-like_dom_sf"/>
</dbReference>
<reference evidence="3" key="1">
    <citation type="journal article" date="2019" name="Int. J. Syst. Evol. Microbiol.">
        <title>The Global Catalogue of Microorganisms (GCM) 10K type strain sequencing project: providing services to taxonomists for standard genome sequencing and annotation.</title>
        <authorList>
            <consortium name="The Broad Institute Genomics Platform"/>
            <consortium name="The Broad Institute Genome Sequencing Center for Infectious Disease"/>
            <person name="Wu L."/>
            <person name="Ma J."/>
        </authorList>
    </citation>
    <scope>NUCLEOTIDE SEQUENCE [LARGE SCALE GENOMIC DNA]</scope>
    <source>
        <strain evidence="3">JCM 17214</strain>
    </source>
</reference>
<dbReference type="Proteomes" id="UP001499909">
    <property type="component" value="Unassembled WGS sequence"/>
</dbReference>
<dbReference type="SUPFAM" id="SSF54975">
    <property type="entry name" value="Acylphosphatase/BLUF domain-like"/>
    <property type="match status" value="1"/>
</dbReference>
<dbReference type="Gene3D" id="3.30.70.100">
    <property type="match status" value="1"/>
</dbReference>
<dbReference type="EMBL" id="BAABDH010000021">
    <property type="protein sequence ID" value="GAA3929180.1"/>
    <property type="molecule type" value="Genomic_DNA"/>
</dbReference>
<accession>A0ABP7MSB7</accession>